<evidence type="ECO:0000313" key="2">
    <source>
        <dbReference type="EMBL" id="TQS21436.1"/>
    </source>
</evidence>
<sequence>MNQKQNMLRDLTEVLTPVQKTQTTSSALPYNWQNSDATAQTLSTRHALLASDGEPRQSQVAGPPGPAGPAGPAGAADRVGPAGVSGYEVVTGPDITVRGGVNVASGGALCPAGTVVISGGYQLLSGGISAEDSVVSNVTSAPNATNTGWNLLFFNNSQFTAVFRPFAICANAS</sequence>
<proteinExistence type="predicted"/>
<accession>A0A544YXE6</accession>
<evidence type="ECO:0000256" key="1">
    <source>
        <dbReference type="SAM" id="MobiDB-lite"/>
    </source>
</evidence>
<feature type="region of interest" description="Disordered" evidence="1">
    <location>
        <begin position="53"/>
        <end position="79"/>
    </location>
</feature>
<dbReference type="RefSeq" id="WP_142618692.1">
    <property type="nucleotide sequence ID" value="NZ_VIRM01000011.1"/>
</dbReference>
<dbReference type="Proteomes" id="UP000316541">
    <property type="component" value="Unassembled WGS sequence"/>
</dbReference>
<name>A0A544YXE6_9ACTN</name>
<reference evidence="2 3" key="1">
    <citation type="submission" date="2019-07" db="EMBL/GenBank/DDBJ databases">
        <title>Microbispora hainanensis DSM 45428.</title>
        <authorList>
            <person name="Thawai C."/>
        </authorList>
    </citation>
    <scope>NUCLEOTIDE SEQUENCE [LARGE SCALE GENOMIC DNA]</scope>
    <source>
        <strain evidence="2 3">DSM 45428</strain>
    </source>
</reference>
<comment type="caution">
    <text evidence="2">The sequence shown here is derived from an EMBL/GenBank/DDBJ whole genome shotgun (WGS) entry which is preliminary data.</text>
</comment>
<evidence type="ECO:0008006" key="4">
    <source>
        <dbReference type="Google" id="ProtNLM"/>
    </source>
</evidence>
<protein>
    <recommendedName>
        <fullName evidence="4">Collagen-like protein</fullName>
    </recommendedName>
</protein>
<dbReference type="EMBL" id="VIRM01000011">
    <property type="protein sequence ID" value="TQS21436.1"/>
    <property type="molecule type" value="Genomic_DNA"/>
</dbReference>
<feature type="compositionally biased region" description="Low complexity" evidence="1">
    <location>
        <begin position="70"/>
        <end position="79"/>
    </location>
</feature>
<gene>
    <name evidence="2" type="ORF">FLX08_11400</name>
</gene>
<evidence type="ECO:0000313" key="3">
    <source>
        <dbReference type="Proteomes" id="UP000316541"/>
    </source>
</evidence>
<dbReference type="AlphaFoldDB" id="A0A544YXE6"/>
<organism evidence="2 3">
    <name type="scientific">Microbispora hainanensis</name>
    <dbReference type="NCBI Taxonomy" id="568844"/>
    <lineage>
        <taxon>Bacteria</taxon>
        <taxon>Bacillati</taxon>
        <taxon>Actinomycetota</taxon>
        <taxon>Actinomycetes</taxon>
        <taxon>Streptosporangiales</taxon>
        <taxon>Streptosporangiaceae</taxon>
        <taxon>Microbispora</taxon>
    </lineage>
</organism>